<dbReference type="PANTHER" id="PTHR31630:SF8">
    <property type="entry name" value="JMJC DOMAIN-CONTAINING PROTEIN"/>
    <property type="match status" value="1"/>
</dbReference>
<dbReference type="InterPro" id="IPR027443">
    <property type="entry name" value="IPNS-like_sf"/>
</dbReference>
<proteinExistence type="predicted"/>
<dbReference type="AlphaFoldDB" id="A0AAD3CSY3"/>
<evidence type="ECO:0000313" key="1">
    <source>
        <dbReference type="EMBL" id="GFH51358.1"/>
    </source>
</evidence>
<gene>
    <name evidence="1" type="ORF">CTEN210_07834</name>
</gene>
<accession>A0AAD3CSY3</accession>
<reference evidence="1 2" key="1">
    <citation type="journal article" date="2021" name="Sci. Rep.">
        <title>The genome of the diatom Chaetoceros tenuissimus carries an ancient integrated fragment of an extant virus.</title>
        <authorList>
            <person name="Hongo Y."/>
            <person name="Kimura K."/>
            <person name="Takaki Y."/>
            <person name="Yoshida Y."/>
            <person name="Baba S."/>
            <person name="Kobayashi G."/>
            <person name="Nagasaki K."/>
            <person name="Hano T."/>
            <person name="Tomaru Y."/>
        </authorList>
    </citation>
    <scope>NUCLEOTIDE SEQUENCE [LARGE SCALE GENOMIC DNA]</scope>
    <source>
        <strain evidence="1 2">NIES-3715</strain>
    </source>
</reference>
<comment type="caution">
    <text evidence="1">The sequence shown here is derived from an EMBL/GenBank/DDBJ whole genome shotgun (WGS) entry which is preliminary data.</text>
</comment>
<dbReference type="Proteomes" id="UP001054902">
    <property type="component" value="Unassembled WGS sequence"/>
</dbReference>
<dbReference type="Pfam" id="PF07350">
    <property type="entry name" value="Gig2-like"/>
    <property type="match status" value="1"/>
</dbReference>
<protein>
    <recommendedName>
        <fullName evidence="3">Phytanoyl-CoA dioxygenase</fullName>
    </recommendedName>
</protein>
<organism evidence="1 2">
    <name type="scientific">Chaetoceros tenuissimus</name>
    <dbReference type="NCBI Taxonomy" id="426638"/>
    <lineage>
        <taxon>Eukaryota</taxon>
        <taxon>Sar</taxon>
        <taxon>Stramenopiles</taxon>
        <taxon>Ochrophyta</taxon>
        <taxon>Bacillariophyta</taxon>
        <taxon>Coscinodiscophyceae</taxon>
        <taxon>Chaetocerotophycidae</taxon>
        <taxon>Chaetocerotales</taxon>
        <taxon>Chaetocerotaceae</taxon>
        <taxon>Chaetoceros</taxon>
    </lineage>
</organism>
<evidence type="ECO:0000313" key="2">
    <source>
        <dbReference type="Proteomes" id="UP001054902"/>
    </source>
</evidence>
<keyword evidence="2" id="KW-1185">Reference proteome</keyword>
<name>A0AAD3CSY3_9STRA</name>
<dbReference type="Gene3D" id="2.60.120.330">
    <property type="entry name" value="B-lactam Antibiotic, Isopenicillin N Synthase, Chain"/>
    <property type="match status" value="2"/>
</dbReference>
<dbReference type="EMBL" id="BLLK01000045">
    <property type="protein sequence ID" value="GFH51358.1"/>
    <property type="molecule type" value="Genomic_DNA"/>
</dbReference>
<dbReference type="SUPFAM" id="SSF51197">
    <property type="entry name" value="Clavaminate synthase-like"/>
    <property type="match status" value="1"/>
</dbReference>
<dbReference type="InterPro" id="IPR010856">
    <property type="entry name" value="Gig2-like"/>
</dbReference>
<dbReference type="PANTHER" id="PTHR31630">
    <property type="entry name" value="PHYTANOYL-COA DIOXYGENASE-RELATED-RELATED"/>
    <property type="match status" value="1"/>
</dbReference>
<evidence type="ECO:0008006" key="3">
    <source>
        <dbReference type="Google" id="ProtNLM"/>
    </source>
</evidence>
<sequence length="378" mass="43695">MHVLSKEQIETYVEDGVLVAQNIISADELKKYQDGLHRTLKEHGVDPENLKGTAQNLLKLSSTNGSGGVLDIFYQDFQLEIGSNEKLFRATQQLWRASLAYDEKSQNREYLSSIGKEEMYHQFGAFDPSKGYMYIDRLGYRIPTALAEEIGEQVARDSCTKENTIKSKKKKNMAIQRSLTPHFDVCPDTFYSNDKSKWRPIQCFVALSDTPEKNMGGFEAAKQFHRHFHKWRQHRALSEVTRKDPKTGAKRKEKIPAPCLGEYTHIRPQEDESVMKAVKHVPIKAGDVVFWDQRIPHANAYKNESETPRAVVYCSFLPDVAVNRNYARKQLEDFENGKKPRDTWIDFNEENQKVKVSSSHNHFQFSELGEKLMMIQKW</sequence>